<dbReference type="NCBIfam" id="TIGR00057">
    <property type="entry name" value="L-threonylcarbamoyladenylate synthase"/>
    <property type="match status" value="1"/>
</dbReference>
<dbReference type="PANTHER" id="PTHR17490:SF16">
    <property type="entry name" value="THREONYLCARBAMOYL-AMP SYNTHASE"/>
    <property type="match status" value="1"/>
</dbReference>
<evidence type="ECO:0000256" key="9">
    <source>
        <dbReference type="ARBA" id="ARBA00022741"/>
    </source>
</evidence>
<dbReference type="Pfam" id="PF03481">
    <property type="entry name" value="Sua5_C"/>
    <property type="match status" value="1"/>
</dbReference>
<feature type="binding site" evidence="14">
    <location>
        <position position="57"/>
    </location>
    <ligand>
        <name>ATP</name>
        <dbReference type="ChEBI" id="CHEBI:30616"/>
    </ligand>
</feature>
<dbReference type="EC" id="2.7.7.87" evidence="3 13"/>
<dbReference type="AlphaFoldDB" id="A0A6B0Y054"/>
<feature type="binding site" evidence="14">
    <location>
        <position position="34"/>
    </location>
    <ligand>
        <name>L-threonine</name>
        <dbReference type="ChEBI" id="CHEBI:57926"/>
    </ligand>
</feature>
<feature type="binding site" evidence="14">
    <location>
        <position position="143"/>
    </location>
    <ligand>
        <name>ATP</name>
        <dbReference type="ChEBI" id="CHEBI:30616"/>
    </ligand>
</feature>
<evidence type="ECO:0000256" key="1">
    <source>
        <dbReference type="ARBA" id="ARBA00004496"/>
    </source>
</evidence>
<dbReference type="InterPro" id="IPR010923">
    <property type="entry name" value="T(6)A37_SUA5"/>
</dbReference>
<dbReference type="GO" id="GO:0000049">
    <property type="term" value="F:tRNA binding"/>
    <property type="evidence" value="ECO:0007669"/>
    <property type="project" value="TreeGrafter"/>
</dbReference>
<name>A0A6B0Y054_9RHOB</name>
<sequence>MPAETERLAADEAGITRAAELLASGALVAFPTETVYGLGADARNGLAVARIYEAKGRPAFNPLITHVPDIGRARKIARFPEAVLPFIRNGWPAGLTLVVPLRERSGISSLVTAGLSTVAIRVPVWPAAKSLLTAFGGPIAAPSANPSGKISSTTADHVMTGLRGRIAAVLDGGISSAGIESTIIGLRDEEPVVLREGAFVVPDGVPRVTSSADASSHVDSPGQLSSHYAPSGLVRMNARVAEPEEWHLGFGDIKGNATLSHDGDLREAAARLFAAFHEADARGVERIAVAPIPDHDLGRAINDRLRRAAAPRPCPGHAGRQC</sequence>
<gene>
    <name evidence="16" type="ORF">F4Y60_07100</name>
</gene>
<dbReference type="InterPro" id="IPR050156">
    <property type="entry name" value="TC-AMP_synthase_SUA5"/>
</dbReference>
<dbReference type="PIRSF" id="PIRSF004930">
    <property type="entry name" value="Tln_factor_SUA5"/>
    <property type="match status" value="1"/>
</dbReference>
<feature type="binding site" evidence="14">
    <location>
        <position position="141"/>
    </location>
    <ligand>
        <name>L-threonine</name>
        <dbReference type="ChEBI" id="CHEBI:57926"/>
    </ligand>
</feature>
<dbReference type="Gene3D" id="3.90.870.10">
    <property type="entry name" value="DHBP synthase"/>
    <property type="match status" value="1"/>
</dbReference>
<proteinExistence type="inferred from homology"/>
<evidence type="ECO:0000259" key="15">
    <source>
        <dbReference type="PROSITE" id="PS51163"/>
    </source>
</evidence>
<reference evidence="16" key="1">
    <citation type="submission" date="2019-09" db="EMBL/GenBank/DDBJ databases">
        <title>Characterisation of the sponge microbiome using genome-centric metagenomics.</title>
        <authorList>
            <person name="Engelberts J.P."/>
            <person name="Robbins S.J."/>
            <person name="De Goeij J.M."/>
            <person name="Aranda M."/>
            <person name="Bell S.C."/>
            <person name="Webster N.S."/>
        </authorList>
    </citation>
    <scope>NUCLEOTIDE SEQUENCE</scope>
    <source>
        <strain evidence="16">SB0664_bin_43</strain>
    </source>
</reference>
<comment type="subcellular location">
    <subcellularLocation>
        <location evidence="1 13">Cytoplasm</location>
    </subcellularLocation>
</comment>
<feature type="domain" description="YrdC-like" evidence="15">
    <location>
        <begin position="12"/>
        <end position="199"/>
    </location>
</feature>
<dbReference type="Gene3D" id="3.40.50.11030">
    <property type="entry name" value="Threonylcarbamoyl-AMP synthase, C-terminal domain"/>
    <property type="match status" value="1"/>
</dbReference>
<feature type="binding site" evidence="14">
    <location>
        <position position="121"/>
    </location>
    <ligand>
        <name>L-threonine</name>
        <dbReference type="ChEBI" id="CHEBI:57926"/>
    </ligand>
</feature>
<organism evidence="16">
    <name type="scientific">Boseongicola sp. SB0664_bin_43</name>
    <dbReference type="NCBI Taxonomy" id="2604844"/>
    <lineage>
        <taxon>Bacteria</taxon>
        <taxon>Pseudomonadati</taxon>
        <taxon>Pseudomonadota</taxon>
        <taxon>Alphaproteobacteria</taxon>
        <taxon>Rhodobacterales</taxon>
        <taxon>Paracoccaceae</taxon>
        <taxon>Boseongicola</taxon>
    </lineage>
</organism>
<dbReference type="PANTHER" id="PTHR17490">
    <property type="entry name" value="SUA5"/>
    <property type="match status" value="1"/>
</dbReference>
<feature type="binding site" evidence="14">
    <location>
        <position position="181"/>
    </location>
    <ligand>
        <name>L-threonine</name>
        <dbReference type="ChEBI" id="CHEBI:57926"/>
    </ligand>
</feature>
<comment type="function">
    <text evidence="13">Required for the formation of a threonylcarbamoyl group on adenosine at position 37 (t(6)A37) in tRNAs that read codons beginning with adenine.</text>
</comment>
<feature type="binding site" evidence="14">
    <location>
        <position position="66"/>
    </location>
    <ligand>
        <name>L-threonine</name>
        <dbReference type="ChEBI" id="CHEBI:57926"/>
    </ligand>
</feature>
<dbReference type="GO" id="GO:0003725">
    <property type="term" value="F:double-stranded RNA binding"/>
    <property type="evidence" value="ECO:0007669"/>
    <property type="project" value="UniProtKB-UniRule"/>
</dbReference>
<dbReference type="Pfam" id="PF01300">
    <property type="entry name" value="Sua5_yciO_yrdC"/>
    <property type="match status" value="1"/>
</dbReference>
<evidence type="ECO:0000256" key="2">
    <source>
        <dbReference type="ARBA" id="ARBA00007663"/>
    </source>
</evidence>
<feature type="binding site" evidence="14">
    <location>
        <position position="151"/>
    </location>
    <ligand>
        <name>ATP</name>
        <dbReference type="ChEBI" id="CHEBI:30616"/>
    </ligand>
</feature>
<dbReference type="PROSITE" id="PS51163">
    <property type="entry name" value="YRDC"/>
    <property type="match status" value="1"/>
</dbReference>
<evidence type="ECO:0000256" key="3">
    <source>
        <dbReference type="ARBA" id="ARBA00012584"/>
    </source>
</evidence>
<dbReference type="InterPro" id="IPR006070">
    <property type="entry name" value="Sua5-like_dom"/>
</dbReference>
<evidence type="ECO:0000313" key="16">
    <source>
        <dbReference type="EMBL" id="MXY33845.1"/>
    </source>
</evidence>
<dbReference type="EMBL" id="VXRY01000284">
    <property type="protein sequence ID" value="MXY33845.1"/>
    <property type="molecule type" value="Genomic_DNA"/>
</dbReference>
<evidence type="ECO:0000256" key="11">
    <source>
        <dbReference type="ARBA" id="ARBA00029774"/>
    </source>
</evidence>
<dbReference type="GO" id="GO:0005524">
    <property type="term" value="F:ATP binding"/>
    <property type="evidence" value="ECO:0007669"/>
    <property type="project" value="UniProtKB-UniRule"/>
</dbReference>
<comment type="catalytic activity">
    <reaction evidence="12 13">
        <text>L-threonine + hydrogencarbonate + ATP = L-threonylcarbamoyladenylate + diphosphate + H2O</text>
        <dbReference type="Rhea" id="RHEA:36407"/>
        <dbReference type="ChEBI" id="CHEBI:15377"/>
        <dbReference type="ChEBI" id="CHEBI:17544"/>
        <dbReference type="ChEBI" id="CHEBI:30616"/>
        <dbReference type="ChEBI" id="CHEBI:33019"/>
        <dbReference type="ChEBI" id="CHEBI:57926"/>
        <dbReference type="ChEBI" id="CHEBI:73682"/>
        <dbReference type="EC" id="2.7.7.87"/>
    </reaction>
</comment>
<feature type="binding site" evidence="14">
    <location>
        <position position="195"/>
    </location>
    <ligand>
        <name>ATP</name>
        <dbReference type="ChEBI" id="CHEBI:30616"/>
    </ligand>
</feature>
<keyword evidence="5 13" id="KW-0963">Cytoplasm</keyword>
<accession>A0A6B0Y054</accession>
<evidence type="ECO:0000256" key="4">
    <source>
        <dbReference type="ARBA" id="ARBA00015492"/>
    </source>
</evidence>
<evidence type="ECO:0000256" key="13">
    <source>
        <dbReference type="PIRNR" id="PIRNR004930"/>
    </source>
</evidence>
<dbReference type="InterPro" id="IPR038385">
    <property type="entry name" value="Sua5/YwlC_C"/>
</dbReference>
<protein>
    <recommendedName>
        <fullName evidence="4 13">Threonylcarbamoyl-AMP synthase</fullName>
        <shortName evidence="13">TC-AMP synthase</shortName>
        <ecNumber evidence="3 13">2.7.7.87</ecNumber>
    </recommendedName>
    <alternativeName>
        <fullName evidence="11 13">L-threonylcarbamoyladenylate synthase</fullName>
    </alternativeName>
</protein>
<evidence type="ECO:0000256" key="10">
    <source>
        <dbReference type="ARBA" id="ARBA00022840"/>
    </source>
</evidence>
<keyword evidence="9 13" id="KW-0547">Nucleotide-binding</keyword>
<dbReference type="InterPro" id="IPR017945">
    <property type="entry name" value="DHBP_synth_RibB-like_a/b_dom"/>
</dbReference>
<feature type="binding site" evidence="14">
    <location>
        <position position="61"/>
    </location>
    <ligand>
        <name>ATP</name>
        <dbReference type="ChEBI" id="CHEBI:30616"/>
    </ligand>
</feature>
<dbReference type="SUPFAM" id="SSF55821">
    <property type="entry name" value="YrdC/RibB"/>
    <property type="match status" value="1"/>
</dbReference>
<comment type="similarity">
    <text evidence="2 13">Belongs to the SUA5 family.</text>
</comment>
<keyword evidence="7 13" id="KW-0819">tRNA processing</keyword>
<evidence type="ECO:0000256" key="5">
    <source>
        <dbReference type="ARBA" id="ARBA00022490"/>
    </source>
</evidence>
<dbReference type="GO" id="GO:0061710">
    <property type="term" value="F:L-threonylcarbamoyladenylate synthase"/>
    <property type="evidence" value="ECO:0007669"/>
    <property type="project" value="UniProtKB-EC"/>
</dbReference>
<keyword evidence="10 13" id="KW-0067">ATP-binding</keyword>
<dbReference type="GO" id="GO:0008033">
    <property type="term" value="P:tRNA processing"/>
    <property type="evidence" value="ECO:0007669"/>
    <property type="project" value="UniProtKB-KW"/>
</dbReference>
<evidence type="ECO:0000256" key="7">
    <source>
        <dbReference type="ARBA" id="ARBA00022694"/>
    </source>
</evidence>
<evidence type="ECO:0000256" key="14">
    <source>
        <dbReference type="PIRSR" id="PIRSR004930-1"/>
    </source>
</evidence>
<dbReference type="GO" id="GO:0005737">
    <property type="term" value="C:cytoplasm"/>
    <property type="evidence" value="ECO:0007669"/>
    <property type="project" value="UniProtKB-SubCell"/>
</dbReference>
<evidence type="ECO:0000256" key="6">
    <source>
        <dbReference type="ARBA" id="ARBA00022679"/>
    </source>
</evidence>
<feature type="binding site" evidence="14">
    <location>
        <position position="117"/>
    </location>
    <ligand>
        <name>ATP</name>
        <dbReference type="ChEBI" id="CHEBI:30616"/>
    </ligand>
</feature>
<dbReference type="InterPro" id="IPR005145">
    <property type="entry name" value="Sua5_C"/>
</dbReference>
<evidence type="ECO:0000256" key="12">
    <source>
        <dbReference type="ARBA" id="ARBA00048366"/>
    </source>
</evidence>
<comment type="caution">
    <text evidence="16">The sequence shown here is derived from an EMBL/GenBank/DDBJ whole genome shotgun (WGS) entry which is preliminary data.</text>
</comment>
<feature type="binding site" evidence="14">
    <location>
        <position position="228"/>
    </location>
    <ligand>
        <name>ATP</name>
        <dbReference type="ChEBI" id="CHEBI:30616"/>
    </ligand>
</feature>
<evidence type="ECO:0000256" key="8">
    <source>
        <dbReference type="ARBA" id="ARBA00022695"/>
    </source>
</evidence>
<keyword evidence="6 13" id="KW-0808">Transferase</keyword>
<keyword evidence="8 13" id="KW-0548">Nucleotidyltransferase</keyword>
<dbReference type="GO" id="GO:0006450">
    <property type="term" value="P:regulation of translational fidelity"/>
    <property type="evidence" value="ECO:0007669"/>
    <property type="project" value="TreeGrafter"/>
</dbReference>